<evidence type="ECO:0000313" key="1">
    <source>
        <dbReference type="EMBL" id="GMA41504.1"/>
    </source>
</evidence>
<evidence type="ECO:0000313" key="2">
    <source>
        <dbReference type="Proteomes" id="UP001157126"/>
    </source>
</evidence>
<name>A0ABQ6IXT7_9MICO</name>
<dbReference type="Pfam" id="PF10604">
    <property type="entry name" value="Polyketide_cyc2"/>
    <property type="match status" value="1"/>
</dbReference>
<dbReference type="SUPFAM" id="SSF55961">
    <property type="entry name" value="Bet v1-like"/>
    <property type="match status" value="1"/>
</dbReference>
<reference evidence="2" key="1">
    <citation type="journal article" date="2019" name="Int. J. Syst. Evol. Microbiol.">
        <title>The Global Catalogue of Microorganisms (GCM) 10K type strain sequencing project: providing services to taxonomists for standard genome sequencing and annotation.</title>
        <authorList>
            <consortium name="The Broad Institute Genomics Platform"/>
            <consortium name="The Broad Institute Genome Sequencing Center for Infectious Disease"/>
            <person name="Wu L."/>
            <person name="Ma J."/>
        </authorList>
    </citation>
    <scope>NUCLEOTIDE SEQUENCE [LARGE SCALE GENOMIC DNA]</scope>
    <source>
        <strain evidence="2">NBRC 113072</strain>
    </source>
</reference>
<dbReference type="InterPro" id="IPR019587">
    <property type="entry name" value="Polyketide_cyclase/dehydratase"/>
</dbReference>
<comment type="caution">
    <text evidence="1">The sequence shown here is derived from an EMBL/GenBank/DDBJ whole genome shotgun (WGS) entry which is preliminary data.</text>
</comment>
<proteinExistence type="predicted"/>
<keyword evidence="2" id="KW-1185">Reference proteome</keyword>
<organism evidence="1 2">
    <name type="scientific">Mobilicoccus caccae</name>
    <dbReference type="NCBI Taxonomy" id="1859295"/>
    <lineage>
        <taxon>Bacteria</taxon>
        <taxon>Bacillati</taxon>
        <taxon>Actinomycetota</taxon>
        <taxon>Actinomycetes</taxon>
        <taxon>Micrococcales</taxon>
        <taxon>Dermatophilaceae</taxon>
        <taxon>Mobilicoccus</taxon>
    </lineage>
</organism>
<sequence>MWVMEPTDVTPLDCGPAGVGRQVVVDAEPHEIFALLVNPHRHHELDGSGTVQPEVIGPRDLEQGDRFRVSMKMFGVPYAMTNTVTRLERDRLIEWRLPAGHRWRWELEPLDQGRTRVTEVYDESGSTLPPLLRLIRAKDRNTVGIEKSLRRLRKRFARP</sequence>
<dbReference type="EMBL" id="BSUO01000001">
    <property type="protein sequence ID" value="GMA41504.1"/>
    <property type="molecule type" value="Genomic_DNA"/>
</dbReference>
<accession>A0ABQ6IXT7</accession>
<protein>
    <recommendedName>
        <fullName evidence="3">Polyketide cyclase / dehydrase and lipid transport</fullName>
    </recommendedName>
</protein>
<dbReference type="Proteomes" id="UP001157126">
    <property type="component" value="Unassembled WGS sequence"/>
</dbReference>
<evidence type="ECO:0008006" key="3">
    <source>
        <dbReference type="Google" id="ProtNLM"/>
    </source>
</evidence>
<dbReference type="InterPro" id="IPR023393">
    <property type="entry name" value="START-like_dom_sf"/>
</dbReference>
<dbReference type="Gene3D" id="3.30.530.20">
    <property type="match status" value="1"/>
</dbReference>
<gene>
    <name evidence="1" type="ORF">GCM10025883_35490</name>
</gene>